<protein>
    <submittedName>
        <fullName evidence="1">Uncharacterized protein</fullName>
    </submittedName>
</protein>
<accession>X1T1H7</accession>
<proteinExistence type="predicted"/>
<feature type="non-terminal residue" evidence="1">
    <location>
        <position position="1"/>
    </location>
</feature>
<dbReference type="AlphaFoldDB" id="X1T1H7"/>
<dbReference type="EMBL" id="BARW01015809">
    <property type="protein sequence ID" value="GAI99182.1"/>
    <property type="molecule type" value="Genomic_DNA"/>
</dbReference>
<gene>
    <name evidence="1" type="ORF">S12H4_27667</name>
</gene>
<comment type="caution">
    <text evidence="1">The sequence shown here is derived from an EMBL/GenBank/DDBJ whole genome shotgun (WGS) entry which is preliminary data.</text>
</comment>
<reference evidence="1" key="1">
    <citation type="journal article" date="2014" name="Front. Microbiol.">
        <title>High frequency of phylogenetically diverse reductive dehalogenase-homologous genes in deep subseafloor sedimentary metagenomes.</title>
        <authorList>
            <person name="Kawai M."/>
            <person name="Futagami T."/>
            <person name="Toyoda A."/>
            <person name="Takaki Y."/>
            <person name="Nishi S."/>
            <person name="Hori S."/>
            <person name="Arai W."/>
            <person name="Tsubouchi T."/>
            <person name="Morono Y."/>
            <person name="Uchiyama I."/>
            <person name="Ito T."/>
            <person name="Fujiyama A."/>
            <person name="Inagaki F."/>
            <person name="Takami H."/>
        </authorList>
    </citation>
    <scope>NUCLEOTIDE SEQUENCE</scope>
    <source>
        <strain evidence="1">Expedition CK06-06</strain>
    </source>
</reference>
<name>X1T1H7_9ZZZZ</name>
<sequence length="116" mass="13355">GYAFCESCGKPCSLDIDEGNTISQYIKEGRDKAFLNPANVVWDYLVYSCSCCGGKFKYTYKDIESLVRSYFFSLAEEYKTYFEELEEAGDVTTLEALKRKATGNVAKRVDERYRRK</sequence>
<organism evidence="1">
    <name type="scientific">marine sediment metagenome</name>
    <dbReference type="NCBI Taxonomy" id="412755"/>
    <lineage>
        <taxon>unclassified sequences</taxon>
        <taxon>metagenomes</taxon>
        <taxon>ecological metagenomes</taxon>
    </lineage>
</organism>
<evidence type="ECO:0000313" key="1">
    <source>
        <dbReference type="EMBL" id="GAI99182.1"/>
    </source>
</evidence>